<dbReference type="Pfam" id="PF06803">
    <property type="entry name" value="DUF1232"/>
    <property type="match status" value="1"/>
</dbReference>
<keyword evidence="3 5" id="KW-1133">Transmembrane helix</keyword>
<dbReference type="Proteomes" id="UP001597055">
    <property type="component" value="Unassembled WGS sequence"/>
</dbReference>
<comment type="caution">
    <text evidence="7">The sequence shown here is derived from an EMBL/GenBank/DDBJ whole genome shotgun (WGS) entry which is preliminary data.</text>
</comment>
<evidence type="ECO:0000256" key="2">
    <source>
        <dbReference type="ARBA" id="ARBA00022692"/>
    </source>
</evidence>
<dbReference type="EMBL" id="JBHTII010000001">
    <property type="protein sequence ID" value="MFD0790741.1"/>
    <property type="molecule type" value="Genomic_DNA"/>
</dbReference>
<evidence type="ECO:0000313" key="7">
    <source>
        <dbReference type="EMBL" id="MFD0790741.1"/>
    </source>
</evidence>
<name>A0ABW3AIW6_9MICO</name>
<feature type="transmembrane region" description="Helical" evidence="5">
    <location>
        <begin position="16"/>
        <end position="35"/>
    </location>
</feature>
<evidence type="ECO:0000256" key="4">
    <source>
        <dbReference type="ARBA" id="ARBA00023136"/>
    </source>
</evidence>
<evidence type="ECO:0000259" key="6">
    <source>
        <dbReference type="Pfam" id="PF06803"/>
    </source>
</evidence>
<feature type="domain" description="DUF1232" evidence="6">
    <location>
        <begin position="20"/>
        <end position="54"/>
    </location>
</feature>
<accession>A0ABW3AIW6</accession>
<reference evidence="8" key="1">
    <citation type="journal article" date="2019" name="Int. J. Syst. Evol. Microbiol.">
        <title>The Global Catalogue of Microorganisms (GCM) 10K type strain sequencing project: providing services to taxonomists for standard genome sequencing and annotation.</title>
        <authorList>
            <consortium name="The Broad Institute Genomics Platform"/>
            <consortium name="The Broad Institute Genome Sequencing Center for Infectious Disease"/>
            <person name="Wu L."/>
            <person name="Ma J."/>
        </authorList>
    </citation>
    <scope>NUCLEOTIDE SEQUENCE [LARGE SCALE GENOMIC DNA]</scope>
    <source>
        <strain evidence="8">CCUG 54523</strain>
    </source>
</reference>
<organism evidence="7 8">
    <name type="scientific">Microbacterium insulae</name>
    <dbReference type="NCBI Taxonomy" id="483014"/>
    <lineage>
        <taxon>Bacteria</taxon>
        <taxon>Bacillati</taxon>
        <taxon>Actinomycetota</taxon>
        <taxon>Actinomycetes</taxon>
        <taxon>Micrococcales</taxon>
        <taxon>Microbacteriaceae</taxon>
        <taxon>Microbacterium</taxon>
    </lineage>
</organism>
<protein>
    <submittedName>
        <fullName evidence="7">DUF1232 domain-containing protein</fullName>
    </submittedName>
</protein>
<keyword evidence="2 5" id="KW-0812">Transmembrane</keyword>
<keyword evidence="4 5" id="KW-0472">Membrane</keyword>
<evidence type="ECO:0000313" key="8">
    <source>
        <dbReference type="Proteomes" id="UP001597055"/>
    </source>
</evidence>
<dbReference type="InterPro" id="IPR010652">
    <property type="entry name" value="DUF1232"/>
</dbReference>
<keyword evidence="8" id="KW-1185">Reference proteome</keyword>
<proteinExistence type="predicted"/>
<evidence type="ECO:0000256" key="1">
    <source>
        <dbReference type="ARBA" id="ARBA00004127"/>
    </source>
</evidence>
<evidence type="ECO:0000256" key="5">
    <source>
        <dbReference type="SAM" id="Phobius"/>
    </source>
</evidence>
<comment type="subcellular location">
    <subcellularLocation>
        <location evidence="1">Endomembrane system</location>
        <topology evidence="1">Multi-pass membrane protein</topology>
    </subcellularLocation>
</comment>
<sequence length="76" mass="8321">MWWTFFQALRRGEHRIAASTWIAAVAAVAYLVSPVDLIPELVLGPLGLGDDLGVWGILAVLVAREHRRWQDGLAAG</sequence>
<gene>
    <name evidence="7" type="ORF">ACFQ0P_10035</name>
</gene>
<evidence type="ECO:0000256" key="3">
    <source>
        <dbReference type="ARBA" id="ARBA00022989"/>
    </source>
</evidence>
<dbReference type="RefSeq" id="WP_204978555.1">
    <property type="nucleotide sequence ID" value="NZ_JBHTII010000001.1"/>
</dbReference>